<evidence type="ECO:0000256" key="2">
    <source>
        <dbReference type="ARBA" id="ARBA00022679"/>
    </source>
</evidence>
<accession>A0A409WMB7</accession>
<evidence type="ECO:0000256" key="3">
    <source>
        <dbReference type="ARBA" id="ARBA00022777"/>
    </source>
</evidence>
<dbReference type="InterPro" id="IPR058913">
    <property type="entry name" value="Integrase_dom_put"/>
</dbReference>
<keyword evidence="1" id="KW-0723">Serine/threonine-protein kinase</keyword>
<dbReference type="STRING" id="231916.A0A409WMB7"/>
<protein>
    <recommendedName>
        <fullName evidence="5">Alpha-type protein kinase domain-containing protein</fullName>
    </recommendedName>
</protein>
<dbReference type="InParanoid" id="A0A409WMB7"/>
<dbReference type="AlphaFoldDB" id="A0A409WMB7"/>
<dbReference type="InterPro" id="IPR004166">
    <property type="entry name" value="a-kinase_dom"/>
</dbReference>
<dbReference type="PROSITE" id="PS51158">
    <property type="entry name" value="ALPHA_KINASE"/>
    <property type="match status" value="1"/>
</dbReference>
<reference evidence="6 7" key="1">
    <citation type="journal article" date="2018" name="Evol. Lett.">
        <title>Horizontal gene cluster transfer increased hallucinogenic mushroom diversity.</title>
        <authorList>
            <person name="Reynolds H.T."/>
            <person name="Vijayakumar V."/>
            <person name="Gluck-Thaler E."/>
            <person name="Korotkin H.B."/>
            <person name="Matheny P.B."/>
            <person name="Slot J.C."/>
        </authorList>
    </citation>
    <scope>NUCLEOTIDE SEQUENCE [LARGE SCALE GENOMIC DNA]</scope>
    <source>
        <strain evidence="6 7">SRW20</strain>
    </source>
</reference>
<dbReference type="GO" id="GO:0004674">
    <property type="term" value="F:protein serine/threonine kinase activity"/>
    <property type="evidence" value="ECO:0007669"/>
    <property type="project" value="UniProtKB-KW"/>
</dbReference>
<evidence type="ECO:0000256" key="4">
    <source>
        <dbReference type="SAM" id="MobiDB-lite"/>
    </source>
</evidence>
<evidence type="ECO:0000313" key="7">
    <source>
        <dbReference type="Proteomes" id="UP000284706"/>
    </source>
</evidence>
<feature type="region of interest" description="Disordered" evidence="4">
    <location>
        <begin position="1"/>
        <end position="23"/>
    </location>
</feature>
<keyword evidence="7" id="KW-1185">Reference proteome</keyword>
<organism evidence="6 7">
    <name type="scientific">Gymnopilus dilepis</name>
    <dbReference type="NCBI Taxonomy" id="231916"/>
    <lineage>
        <taxon>Eukaryota</taxon>
        <taxon>Fungi</taxon>
        <taxon>Dikarya</taxon>
        <taxon>Basidiomycota</taxon>
        <taxon>Agaricomycotina</taxon>
        <taxon>Agaricomycetes</taxon>
        <taxon>Agaricomycetidae</taxon>
        <taxon>Agaricales</taxon>
        <taxon>Agaricineae</taxon>
        <taxon>Hymenogastraceae</taxon>
        <taxon>Gymnopilus</taxon>
    </lineage>
</organism>
<evidence type="ECO:0000256" key="1">
    <source>
        <dbReference type="ARBA" id="ARBA00022527"/>
    </source>
</evidence>
<dbReference type="Gene3D" id="3.20.200.10">
    <property type="entry name" value="MHCK/EF2 kinase"/>
    <property type="match status" value="1"/>
</dbReference>
<dbReference type="PANTHER" id="PTHR46177:SF1">
    <property type="entry name" value="INTEGRASE CATALYTIC DOMAIN-CONTAINING PROTEIN"/>
    <property type="match status" value="1"/>
</dbReference>
<dbReference type="OrthoDB" id="5392716at2759"/>
<gene>
    <name evidence="6" type="ORF">CVT26_016028</name>
</gene>
<dbReference type="Proteomes" id="UP000284706">
    <property type="component" value="Unassembled WGS sequence"/>
</dbReference>
<feature type="domain" description="Alpha-type protein kinase" evidence="5">
    <location>
        <begin position="702"/>
        <end position="959"/>
    </location>
</feature>
<name>A0A409WMB7_9AGAR</name>
<feature type="compositionally biased region" description="Polar residues" evidence="4">
    <location>
        <begin position="1"/>
        <end position="13"/>
    </location>
</feature>
<evidence type="ECO:0000259" key="5">
    <source>
        <dbReference type="PROSITE" id="PS51158"/>
    </source>
</evidence>
<comment type="caution">
    <text evidence="6">The sequence shown here is derived from an EMBL/GenBank/DDBJ whole genome shotgun (WGS) entry which is preliminary data.</text>
</comment>
<proteinExistence type="predicted"/>
<dbReference type="GO" id="GO:0005524">
    <property type="term" value="F:ATP binding"/>
    <property type="evidence" value="ECO:0007669"/>
    <property type="project" value="InterPro"/>
</dbReference>
<dbReference type="Pfam" id="PF02816">
    <property type="entry name" value="Alpha_kinase"/>
    <property type="match status" value="1"/>
</dbReference>
<dbReference type="InterPro" id="IPR011009">
    <property type="entry name" value="Kinase-like_dom_sf"/>
</dbReference>
<dbReference type="SUPFAM" id="SSF56112">
    <property type="entry name" value="Protein kinase-like (PK-like)"/>
    <property type="match status" value="1"/>
</dbReference>
<dbReference type="Pfam" id="PF24764">
    <property type="entry name" value="rva_4"/>
    <property type="match status" value="1"/>
</dbReference>
<sequence>MSSSHNRNPTGRNQHPPVPGIDDPRLVAALEKYHREGISSNEVIRERLFAELTLTMSKETVKRRRKELGLLGSRSKRSTLSDKEMEQIVLQQLDKDPAKGQGIATIKSGIAYDQGIHLKRDFISGVMHIHDADAFLARAPGASSIERFDKVPLGIHERWSCDGHDKLYRIGFPVWAIVDDATGRWLGAWVVPSNRMAEIIGFLFLKAVEAYRGLPLQTTTDCGSETTQFYGLSNALRQIFFPEYDLNDLPAHCYLRSVHNISIERSWLRLRLELGNNAVLEYEKGAESGVFRPEDELHFLLSRWLWSRVLQQEIDSFMAKRNAKRTRKNNKKAGPSGCSPNDAFCLPEQHGLKNLLLPLTDEQLAVVAEIKDAMGEQEDQIPRSILSLPGVAALLLEQANTDTSDAGFGLTDDASAVLASAQQFQAKASDLRLGKKPSVNRNPDTAGLNKFKNLAKARQVVAERKAKRDEVNLVGIGNGIKVSATLWSITEGQNKMVQIAGIRVAQVFGPDKPTQSALDVLLQSVQKTFSDRHPDAELLTWPLISLYAHETQQKYVSLDYFERERPMSQFFNEFLKGKLAADNMLKDKKIEIRFVFFTDQVFHDRQNLNESSCLPSGRSKASSRLLTASAFISKSKRPKIVEEALASAIASSNQSISMRGKSFEFAIPSIPASRPTPILRSAFRPPIPSFSWTRDVSMVTCTFLRMAASYTPTNGLRVDFETSEEIEEIEIAAKWEKADEPGYIGEGFTKRGIYARFKGREYVVTQPIDLCMTDESVLQVLKAEYSLLCIGDTLKREFDQYAKECSVVSIPKFYFNFKESILGRLRPSLSSESRHLPHSFFIATPLLRCGNLDSKIKKFTGNDEFGEAHDHLTKAIHAFTHFTAVYTHESLVLCDLQGLYDSQKIMCLIDPQAHTATKQDNTCHEYWDRGPEMLKSFLRKHEPACRDNWICQALNLSDAIVEKKGGSPLKANSEAQLEMQDSLSFSSAQNDADVDKSTSCLSPTLSSATSKVIVAPSLTPSPRGLSAAAESIPNENIEALWHKASEDASKATGAST</sequence>
<dbReference type="EMBL" id="NHYE01004991">
    <property type="protein sequence ID" value="PPQ79723.1"/>
    <property type="molecule type" value="Genomic_DNA"/>
</dbReference>
<keyword evidence="3" id="KW-0418">Kinase</keyword>
<dbReference type="PANTHER" id="PTHR46177">
    <property type="entry name" value="INTEGRASE CATALYTIC DOMAIN-CONTAINING PROTEIN"/>
    <property type="match status" value="1"/>
</dbReference>
<dbReference type="CDD" id="cd04515">
    <property type="entry name" value="Alpha_kinase"/>
    <property type="match status" value="1"/>
</dbReference>
<keyword evidence="2" id="KW-0808">Transferase</keyword>
<evidence type="ECO:0000313" key="6">
    <source>
        <dbReference type="EMBL" id="PPQ79723.1"/>
    </source>
</evidence>